<gene>
    <name evidence="1" type="ORF">CIPAW_09G020100</name>
</gene>
<dbReference type="AlphaFoldDB" id="A0A8T1PD24"/>
<evidence type="ECO:0000313" key="1">
    <source>
        <dbReference type="EMBL" id="KAG6640665.1"/>
    </source>
</evidence>
<organism evidence="1 2">
    <name type="scientific">Carya illinoinensis</name>
    <name type="common">Pecan</name>
    <dbReference type="NCBI Taxonomy" id="32201"/>
    <lineage>
        <taxon>Eukaryota</taxon>
        <taxon>Viridiplantae</taxon>
        <taxon>Streptophyta</taxon>
        <taxon>Embryophyta</taxon>
        <taxon>Tracheophyta</taxon>
        <taxon>Spermatophyta</taxon>
        <taxon>Magnoliopsida</taxon>
        <taxon>eudicotyledons</taxon>
        <taxon>Gunneridae</taxon>
        <taxon>Pentapetalae</taxon>
        <taxon>rosids</taxon>
        <taxon>fabids</taxon>
        <taxon>Fagales</taxon>
        <taxon>Juglandaceae</taxon>
        <taxon>Carya</taxon>
    </lineage>
</organism>
<accession>A0A8T1PD24</accession>
<name>A0A8T1PD24_CARIL</name>
<evidence type="ECO:0000313" key="2">
    <source>
        <dbReference type="Proteomes" id="UP000811609"/>
    </source>
</evidence>
<proteinExistence type="predicted"/>
<sequence length="39" mass="4199">MRSKASVNGVAGFLLGVNMDQRVHISDGVLNPTRSRISD</sequence>
<dbReference type="EMBL" id="CM031817">
    <property type="protein sequence ID" value="KAG6640665.1"/>
    <property type="molecule type" value="Genomic_DNA"/>
</dbReference>
<comment type="caution">
    <text evidence="1">The sequence shown here is derived from an EMBL/GenBank/DDBJ whole genome shotgun (WGS) entry which is preliminary data.</text>
</comment>
<dbReference type="Proteomes" id="UP000811609">
    <property type="component" value="Chromosome 9"/>
</dbReference>
<keyword evidence="2" id="KW-1185">Reference proteome</keyword>
<reference evidence="1" key="1">
    <citation type="submission" date="2020-12" db="EMBL/GenBank/DDBJ databases">
        <title>WGS assembly of Carya illinoinensis cv. Pawnee.</title>
        <authorList>
            <person name="Platts A."/>
            <person name="Shu S."/>
            <person name="Wright S."/>
            <person name="Barry K."/>
            <person name="Edger P."/>
            <person name="Pires J.C."/>
            <person name="Schmutz J."/>
        </authorList>
    </citation>
    <scope>NUCLEOTIDE SEQUENCE</scope>
    <source>
        <tissue evidence="1">Leaf</tissue>
    </source>
</reference>
<protein>
    <submittedName>
        <fullName evidence="1">Uncharacterized protein</fullName>
    </submittedName>
</protein>